<feature type="region of interest" description="Disordered" evidence="7">
    <location>
        <begin position="311"/>
        <end position="344"/>
    </location>
</feature>
<organism evidence="10 11">
    <name type="scientific">Pyrus ussuriensis x Pyrus communis</name>
    <dbReference type="NCBI Taxonomy" id="2448454"/>
    <lineage>
        <taxon>Eukaryota</taxon>
        <taxon>Viridiplantae</taxon>
        <taxon>Streptophyta</taxon>
        <taxon>Embryophyta</taxon>
        <taxon>Tracheophyta</taxon>
        <taxon>Spermatophyta</taxon>
        <taxon>Magnoliopsida</taxon>
        <taxon>eudicotyledons</taxon>
        <taxon>Gunneridae</taxon>
        <taxon>Pentapetalae</taxon>
        <taxon>rosids</taxon>
        <taxon>fabids</taxon>
        <taxon>Rosales</taxon>
        <taxon>Rosaceae</taxon>
        <taxon>Amygdaloideae</taxon>
        <taxon>Maleae</taxon>
        <taxon>Pyrus</taxon>
    </lineage>
</organism>
<dbReference type="Pfam" id="PF23132">
    <property type="entry name" value="DUF7049"/>
    <property type="match status" value="1"/>
</dbReference>
<keyword evidence="11" id="KW-1185">Reference proteome</keyword>
<dbReference type="GO" id="GO:0046983">
    <property type="term" value="F:protein dimerization activity"/>
    <property type="evidence" value="ECO:0007669"/>
    <property type="project" value="InterPro"/>
</dbReference>
<keyword evidence="4" id="KW-0804">Transcription</keyword>
<reference evidence="10 11" key="1">
    <citation type="submission" date="2019-09" db="EMBL/GenBank/DDBJ databases">
        <authorList>
            <person name="Ou C."/>
        </authorList>
    </citation>
    <scope>NUCLEOTIDE SEQUENCE [LARGE SCALE GENOMIC DNA]</scope>
    <source>
        <strain evidence="10">S2</strain>
        <tissue evidence="10">Leaf</tissue>
    </source>
</reference>
<dbReference type="GO" id="GO:0005634">
    <property type="term" value="C:nucleus"/>
    <property type="evidence" value="ECO:0007669"/>
    <property type="project" value="UniProtKB-SubCell"/>
</dbReference>
<dbReference type="Pfam" id="PF00010">
    <property type="entry name" value="HLH"/>
    <property type="match status" value="1"/>
</dbReference>
<keyword evidence="8" id="KW-0472">Membrane</keyword>
<feature type="coiled-coil region" evidence="6">
    <location>
        <begin position="431"/>
        <end position="458"/>
    </location>
</feature>
<dbReference type="CDD" id="cd11393">
    <property type="entry name" value="bHLH_AtbHLH_like"/>
    <property type="match status" value="1"/>
</dbReference>
<evidence type="ECO:0000313" key="10">
    <source>
        <dbReference type="EMBL" id="KAB2618351.1"/>
    </source>
</evidence>
<name>A0A5N5GWR3_9ROSA</name>
<keyword evidence="5" id="KW-0539">Nucleus</keyword>
<dbReference type="Proteomes" id="UP000327157">
    <property type="component" value="Chromosome 15"/>
</dbReference>
<dbReference type="InterPro" id="IPR055478">
    <property type="entry name" value="DUF7050"/>
</dbReference>
<evidence type="ECO:0000256" key="2">
    <source>
        <dbReference type="ARBA" id="ARBA00023015"/>
    </source>
</evidence>
<dbReference type="EMBL" id="SMOL01000401">
    <property type="protein sequence ID" value="KAB2618351.1"/>
    <property type="molecule type" value="Genomic_DNA"/>
</dbReference>
<dbReference type="PROSITE" id="PS50888">
    <property type="entry name" value="BHLH"/>
    <property type="match status" value="1"/>
</dbReference>
<feature type="region of interest" description="Disordered" evidence="7">
    <location>
        <begin position="188"/>
        <end position="211"/>
    </location>
</feature>
<dbReference type="PANTHER" id="PTHR46665:SF1">
    <property type="entry name" value="SPERMATOGENESIS- AND OOGENESIS-SPECIFIC BASIC HELIX-LOOP-HELIX-CONTAINING PROTEIN 1"/>
    <property type="match status" value="1"/>
</dbReference>
<accession>A0A5N5GWR3</accession>
<dbReference type="Pfam" id="PF23133">
    <property type="entry name" value="DUF7050"/>
    <property type="match status" value="1"/>
</dbReference>
<dbReference type="SMART" id="SM00353">
    <property type="entry name" value="HLH"/>
    <property type="match status" value="1"/>
</dbReference>
<reference evidence="10 11" key="3">
    <citation type="submission" date="2019-11" db="EMBL/GenBank/DDBJ databases">
        <title>A de novo genome assembly of a pear dwarfing rootstock.</title>
        <authorList>
            <person name="Wang F."/>
            <person name="Wang J."/>
            <person name="Li S."/>
            <person name="Zhang Y."/>
            <person name="Fang M."/>
            <person name="Ma L."/>
            <person name="Zhao Y."/>
            <person name="Jiang S."/>
        </authorList>
    </citation>
    <scope>NUCLEOTIDE SEQUENCE [LARGE SCALE GENOMIC DNA]</scope>
    <source>
        <strain evidence="10">S2</strain>
        <tissue evidence="10">Leaf</tissue>
    </source>
</reference>
<dbReference type="Gene3D" id="4.10.280.10">
    <property type="entry name" value="Helix-loop-helix DNA-binding domain"/>
    <property type="match status" value="1"/>
</dbReference>
<evidence type="ECO:0000256" key="4">
    <source>
        <dbReference type="ARBA" id="ARBA00023163"/>
    </source>
</evidence>
<evidence type="ECO:0000256" key="8">
    <source>
        <dbReference type="SAM" id="Phobius"/>
    </source>
</evidence>
<evidence type="ECO:0000256" key="5">
    <source>
        <dbReference type="ARBA" id="ARBA00023242"/>
    </source>
</evidence>
<keyword evidence="6" id="KW-0175">Coiled coil</keyword>
<dbReference type="OrthoDB" id="5778525at2759"/>
<feature type="domain" description="BHLH" evidence="9">
    <location>
        <begin position="392"/>
        <end position="441"/>
    </location>
</feature>
<proteinExistence type="predicted"/>
<dbReference type="InterPro" id="IPR044658">
    <property type="entry name" value="bHLH92/bHLH041-like"/>
</dbReference>
<dbReference type="InterPro" id="IPR045239">
    <property type="entry name" value="bHLH95_bHLH"/>
</dbReference>
<keyword evidence="2" id="KW-0805">Transcription regulation</keyword>
<evidence type="ECO:0000256" key="3">
    <source>
        <dbReference type="ARBA" id="ARBA00023125"/>
    </source>
</evidence>
<feature type="transmembrane region" description="Helical" evidence="8">
    <location>
        <begin position="40"/>
        <end position="59"/>
    </location>
</feature>
<gene>
    <name evidence="10" type="ORF">D8674_014220</name>
</gene>
<comment type="caution">
    <text evidence="10">The sequence shown here is derived from an EMBL/GenBank/DDBJ whole genome shotgun (WGS) entry which is preliminary data.</text>
</comment>
<evidence type="ECO:0000256" key="6">
    <source>
        <dbReference type="SAM" id="Coils"/>
    </source>
</evidence>
<comment type="subcellular location">
    <subcellularLocation>
        <location evidence="1">Nucleus</location>
    </subcellularLocation>
</comment>
<dbReference type="GO" id="GO:0003677">
    <property type="term" value="F:DNA binding"/>
    <property type="evidence" value="ECO:0007669"/>
    <property type="project" value="UniProtKB-KW"/>
</dbReference>
<dbReference type="InterPro" id="IPR036638">
    <property type="entry name" value="HLH_DNA-bd_sf"/>
</dbReference>
<dbReference type="InterPro" id="IPR055477">
    <property type="entry name" value="DUF7049"/>
</dbReference>
<keyword evidence="8" id="KW-0812">Transmembrane</keyword>
<sequence length="611" mass="68476">MTKRHKGRLKCSGEIQRDSHFPPLSMDTAFHLDEGSRANFLRLVMQSFGCFYICLWSYMPPPSNCLFFLDGVYDEENQPSSSSGILARRLFDEYRLSVFKVLENECVPGFAFRNSFSFVELQEMDLQRLASDDKQRQFYRTAVFMGCKSGEIELGLSNVSQINIKREMMRTWLPEVFQGQLSPHTEVASRSINGQQQYPASSSSSSLRSLSTMDSPEYSSLLFNIPTTTATISHNIPELFTQLSSNPLQPINTSSLEPLPTINLITTTSSTGATSPHQQAIQAISQIRNVQFPTPEIEDATMTRAILTVLSSSSYQPPPQTNPPSSSSTTDRHLQTPKASAFKSYNTSALAPRTQMGANLRLQNMHKRSISFLRSLNLMRLREGIQATRPTSSQLHHMISERKRREKLNESFHKLKSLLPPGTKKDKASVLTSAREYLTSLKAQVAELSKRNQQLEARLLPLTSLGANEAAAAAGSSNERVSLTVSRVSTESSPDQDEQIIDLQVILRSQESCTEDMVIRILEFLKRVENVSLMSMEANTWISESNSNINRVILRLRVDQETEWNEAAFQEAVRRVVADLSYYFSGLLGSNTRCFSHSKGLSTFLTCSTPG</sequence>
<dbReference type="InterPro" id="IPR011598">
    <property type="entry name" value="bHLH_dom"/>
</dbReference>
<evidence type="ECO:0000256" key="7">
    <source>
        <dbReference type="SAM" id="MobiDB-lite"/>
    </source>
</evidence>
<evidence type="ECO:0000256" key="1">
    <source>
        <dbReference type="ARBA" id="ARBA00004123"/>
    </source>
</evidence>
<dbReference type="PANTHER" id="PTHR46665">
    <property type="entry name" value="TRANSCRIPTION FACTOR BHLH041-RELATED-RELATED"/>
    <property type="match status" value="1"/>
</dbReference>
<evidence type="ECO:0000313" key="11">
    <source>
        <dbReference type="Proteomes" id="UP000327157"/>
    </source>
</evidence>
<protein>
    <submittedName>
        <fullName evidence="10">Transcription factor bHLH041</fullName>
    </submittedName>
</protein>
<dbReference type="SUPFAM" id="SSF47459">
    <property type="entry name" value="HLH, helix-loop-helix DNA-binding domain"/>
    <property type="match status" value="1"/>
</dbReference>
<dbReference type="AlphaFoldDB" id="A0A5N5GWR3"/>
<keyword evidence="3" id="KW-0238">DNA-binding</keyword>
<feature type="compositionally biased region" description="Low complexity" evidence="7">
    <location>
        <begin position="201"/>
        <end position="211"/>
    </location>
</feature>
<keyword evidence="8" id="KW-1133">Transmembrane helix</keyword>
<feature type="compositionally biased region" description="Polar residues" evidence="7">
    <location>
        <begin position="188"/>
        <end position="200"/>
    </location>
</feature>
<reference evidence="11" key="2">
    <citation type="submission" date="2019-10" db="EMBL/GenBank/DDBJ databases">
        <title>A de novo genome assembly of a pear dwarfing rootstock.</title>
        <authorList>
            <person name="Wang F."/>
            <person name="Wang J."/>
            <person name="Li S."/>
            <person name="Zhang Y."/>
            <person name="Fang M."/>
            <person name="Ma L."/>
            <person name="Zhao Y."/>
            <person name="Jiang S."/>
        </authorList>
    </citation>
    <scope>NUCLEOTIDE SEQUENCE [LARGE SCALE GENOMIC DNA]</scope>
</reference>
<evidence type="ECO:0000259" key="9">
    <source>
        <dbReference type="PROSITE" id="PS50888"/>
    </source>
</evidence>